<keyword evidence="1" id="KW-0472">Membrane</keyword>
<proteinExistence type="predicted"/>
<evidence type="ECO:0000256" key="1">
    <source>
        <dbReference type="SAM" id="Phobius"/>
    </source>
</evidence>
<reference evidence="2 3" key="1">
    <citation type="submission" date="2019-09" db="EMBL/GenBank/DDBJ databases">
        <title>Taxonomic organization of the family Brucellaceae based on a phylogenomic approach.</title>
        <authorList>
            <person name="Leclercq S."/>
            <person name="Cloeckaert A."/>
            <person name="Zygmunt M.S."/>
        </authorList>
    </citation>
    <scope>NUCLEOTIDE SEQUENCE [LARGE SCALE GENOMIC DNA]</scope>
    <source>
        <strain evidence="2 3">TA93</strain>
    </source>
</reference>
<sequence>MTTKKRDTSYGRILYAVIGVAVSLLLAYFFSDRLKNGADIISYVATVFSILAGVVIAVVSILGEPSMIAESSWRKDFLAARETQRKIHRHTDLFVVYIILLATLFLFSLTDPSDKIYRYTQFASFALICLSFWMSLSLPYSLKHIQKKRMDNAIDAKRTAKSTTNQYDATGK</sequence>
<evidence type="ECO:0000313" key="2">
    <source>
        <dbReference type="EMBL" id="KAB2658806.1"/>
    </source>
</evidence>
<dbReference type="Proteomes" id="UP000460650">
    <property type="component" value="Unassembled WGS sequence"/>
</dbReference>
<dbReference type="EMBL" id="WBVY01000001">
    <property type="protein sequence ID" value="KAB2658806.1"/>
    <property type="molecule type" value="Genomic_DNA"/>
</dbReference>
<gene>
    <name evidence="2" type="ORF">F9K94_00985</name>
</gene>
<protein>
    <submittedName>
        <fullName evidence="2">Uncharacterized protein</fullName>
    </submittedName>
</protein>
<comment type="caution">
    <text evidence="2">The sequence shown here is derived from an EMBL/GenBank/DDBJ whole genome shotgun (WGS) entry which is preliminary data.</text>
</comment>
<evidence type="ECO:0000313" key="3">
    <source>
        <dbReference type="Proteomes" id="UP000460650"/>
    </source>
</evidence>
<name>A0A7V7VXK5_9HYPH</name>
<accession>A0A7V7VXK5</accession>
<feature type="transmembrane region" description="Helical" evidence="1">
    <location>
        <begin position="43"/>
        <end position="63"/>
    </location>
</feature>
<dbReference type="RefSeq" id="WP_151643128.1">
    <property type="nucleotide sequence ID" value="NZ_WBVY01000001.1"/>
</dbReference>
<keyword evidence="1" id="KW-1133">Transmembrane helix</keyword>
<keyword evidence="1" id="KW-0812">Transmembrane</keyword>
<feature type="transmembrane region" description="Helical" evidence="1">
    <location>
        <begin position="12"/>
        <end position="31"/>
    </location>
</feature>
<dbReference type="AlphaFoldDB" id="A0A7V7VXK5"/>
<feature type="transmembrane region" description="Helical" evidence="1">
    <location>
        <begin position="93"/>
        <end position="110"/>
    </location>
</feature>
<organism evidence="2 3">
    <name type="scientific">Brucella tritici</name>
    <dbReference type="NCBI Taxonomy" id="94626"/>
    <lineage>
        <taxon>Bacteria</taxon>
        <taxon>Pseudomonadati</taxon>
        <taxon>Pseudomonadota</taxon>
        <taxon>Alphaproteobacteria</taxon>
        <taxon>Hyphomicrobiales</taxon>
        <taxon>Brucellaceae</taxon>
        <taxon>Brucella/Ochrobactrum group</taxon>
        <taxon>Brucella</taxon>
    </lineage>
</organism>
<feature type="transmembrane region" description="Helical" evidence="1">
    <location>
        <begin position="122"/>
        <end position="142"/>
    </location>
</feature>